<sequence>MIIKKSYSNRRSNLSLTLRSPQSQTHSLRPSNLRLRSLISDTHIAAVSSLQSSDGLQSSYGLQ</sequence>
<gene>
    <name evidence="1" type="ORF">HanXRQr2_Chr08g0350321</name>
</gene>
<dbReference type="Gramene" id="mRNA:HanXRQr2_Chr08g0350321">
    <property type="protein sequence ID" value="mRNA:HanXRQr2_Chr08g0350321"/>
    <property type="gene ID" value="HanXRQr2_Chr08g0350321"/>
</dbReference>
<comment type="caution">
    <text evidence="1">The sequence shown here is derived from an EMBL/GenBank/DDBJ whole genome shotgun (WGS) entry which is preliminary data.</text>
</comment>
<evidence type="ECO:0000313" key="2">
    <source>
        <dbReference type="Proteomes" id="UP000215914"/>
    </source>
</evidence>
<keyword evidence="2" id="KW-1185">Reference proteome</keyword>
<name>A0A9K3NEF4_HELAN</name>
<organism evidence="1 2">
    <name type="scientific">Helianthus annuus</name>
    <name type="common">Common sunflower</name>
    <dbReference type="NCBI Taxonomy" id="4232"/>
    <lineage>
        <taxon>Eukaryota</taxon>
        <taxon>Viridiplantae</taxon>
        <taxon>Streptophyta</taxon>
        <taxon>Embryophyta</taxon>
        <taxon>Tracheophyta</taxon>
        <taxon>Spermatophyta</taxon>
        <taxon>Magnoliopsida</taxon>
        <taxon>eudicotyledons</taxon>
        <taxon>Gunneridae</taxon>
        <taxon>Pentapetalae</taxon>
        <taxon>asterids</taxon>
        <taxon>campanulids</taxon>
        <taxon>Asterales</taxon>
        <taxon>Asteraceae</taxon>
        <taxon>Asteroideae</taxon>
        <taxon>Heliantheae alliance</taxon>
        <taxon>Heliantheae</taxon>
        <taxon>Helianthus</taxon>
    </lineage>
</organism>
<dbReference type="AlphaFoldDB" id="A0A9K3NEF4"/>
<dbReference type="Proteomes" id="UP000215914">
    <property type="component" value="Unassembled WGS sequence"/>
</dbReference>
<dbReference type="EMBL" id="MNCJ02000323">
    <property type="protein sequence ID" value="KAF5796343.1"/>
    <property type="molecule type" value="Genomic_DNA"/>
</dbReference>
<evidence type="ECO:0000313" key="1">
    <source>
        <dbReference type="EMBL" id="KAF5796343.1"/>
    </source>
</evidence>
<accession>A0A9K3NEF4</accession>
<reference evidence="1" key="2">
    <citation type="submission" date="2020-06" db="EMBL/GenBank/DDBJ databases">
        <title>Helianthus annuus Genome sequencing and assembly Release 2.</title>
        <authorList>
            <person name="Gouzy J."/>
            <person name="Langlade N."/>
            <person name="Munos S."/>
        </authorList>
    </citation>
    <scope>NUCLEOTIDE SEQUENCE</scope>
    <source>
        <tissue evidence="1">Leaves</tissue>
    </source>
</reference>
<reference evidence="1" key="1">
    <citation type="journal article" date="2017" name="Nature">
        <title>The sunflower genome provides insights into oil metabolism, flowering and Asterid evolution.</title>
        <authorList>
            <person name="Badouin H."/>
            <person name="Gouzy J."/>
            <person name="Grassa C.J."/>
            <person name="Murat F."/>
            <person name="Staton S.E."/>
            <person name="Cottret L."/>
            <person name="Lelandais-Briere C."/>
            <person name="Owens G.L."/>
            <person name="Carrere S."/>
            <person name="Mayjonade B."/>
            <person name="Legrand L."/>
            <person name="Gill N."/>
            <person name="Kane N.C."/>
            <person name="Bowers J.E."/>
            <person name="Hubner S."/>
            <person name="Bellec A."/>
            <person name="Berard A."/>
            <person name="Berges H."/>
            <person name="Blanchet N."/>
            <person name="Boniface M.C."/>
            <person name="Brunel D."/>
            <person name="Catrice O."/>
            <person name="Chaidir N."/>
            <person name="Claudel C."/>
            <person name="Donnadieu C."/>
            <person name="Faraut T."/>
            <person name="Fievet G."/>
            <person name="Helmstetter N."/>
            <person name="King M."/>
            <person name="Knapp S.J."/>
            <person name="Lai Z."/>
            <person name="Le Paslier M.C."/>
            <person name="Lippi Y."/>
            <person name="Lorenzon L."/>
            <person name="Mandel J.R."/>
            <person name="Marage G."/>
            <person name="Marchand G."/>
            <person name="Marquand E."/>
            <person name="Bret-Mestries E."/>
            <person name="Morien E."/>
            <person name="Nambeesan S."/>
            <person name="Nguyen T."/>
            <person name="Pegot-Espagnet P."/>
            <person name="Pouilly N."/>
            <person name="Raftis F."/>
            <person name="Sallet E."/>
            <person name="Schiex T."/>
            <person name="Thomas J."/>
            <person name="Vandecasteele C."/>
            <person name="Vares D."/>
            <person name="Vear F."/>
            <person name="Vautrin S."/>
            <person name="Crespi M."/>
            <person name="Mangin B."/>
            <person name="Burke J.M."/>
            <person name="Salse J."/>
            <person name="Munos S."/>
            <person name="Vincourt P."/>
            <person name="Rieseberg L.H."/>
            <person name="Langlade N.B."/>
        </authorList>
    </citation>
    <scope>NUCLEOTIDE SEQUENCE</scope>
    <source>
        <tissue evidence="1">Leaves</tissue>
    </source>
</reference>
<proteinExistence type="predicted"/>
<protein>
    <submittedName>
        <fullName evidence="1">Uncharacterized protein</fullName>
    </submittedName>
</protein>